<dbReference type="STRING" id="623744.A0A553NJJ8"/>
<evidence type="ECO:0000313" key="7">
    <source>
        <dbReference type="EMBL" id="TRY65577.1"/>
    </source>
</evidence>
<feature type="domain" description="GDNF/GAS1" evidence="6">
    <location>
        <begin position="22"/>
        <end position="107"/>
    </location>
</feature>
<comment type="caution">
    <text evidence="7">The sequence shown here is derived from an EMBL/GenBank/DDBJ whole genome shotgun (WGS) entry which is preliminary data.</text>
</comment>
<dbReference type="GO" id="GO:0007399">
    <property type="term" value="P:nervous system development"/>
    <property type="evidence" value="ECO:0007669"/>
    <property type="project" value="TreeGrafter"/>
</dbReference>
<proteinExistence type="predicted"/>
<keyword evidence="2" id="KW-1003">Cell membrane</keyword>
<dbReference type="PANTHER" id="PTHR10269:SF4">
    <property type="entry name" value="GDNF FAMILY RECEPTOR ALPHA-2"/>
    <property type="match status" value="1"/>
</dbReference>
<evidence type="ECO:0000256" key="2">
    <source>
        <dbReference type="ARBA" id="ARBA00022475"/>
    </source>
</evidence>
<dbReference type="OrthoDB" id="9435188at2759"/>
<dbReference type="PANTHER" id="PTHR10269">
    <property type="entry name" value="GDNF RECEPTOR ALPHA"/>
    <property type="match status" value="1"/>
</dbReference>
<comment type="subcellular location">
    <subcellularLocation>
        <location evidence="1">Cell membrane</location>
    </subcellularLocation>
</comment>
<organism evidence="7 8">
    <name type="scientific">Danionella cerebrum</name>
    <dbReference type="NCBI Taxonomy" id="2873325"/>
    <lineage>
        <taxon>Eukaryota</taxon>
        <taxon>Metazoa</taxon>
        <taxon>Chordata</taxon>
        <taxon>Craniata</taxon>
        <taxon>Vertebrata</taxon>
        <taxon>Euteleostomi</taxon>
        <taxon>Actinopterygii</taxon>
        <taxon>Neopterygii</taxon>
        <taxon>Teleostei</taxon>
        <taxon>Ostariophysi</taxon>
        <taxon>Cypriniformes</taxon>
        <taxon>Danionidae</taxon>
        <taxon>Danioninae</taxon>
        <taxon>Danionella</taxon>
    </lineage>
</organism>
<evidence type="ECO:0000256" key="1">
    <source>
        <dbReference type="ARBA" id="ARBA00004236"/>
    </source>
</evidence>
<sequence>MHSGTSKGQPHCSDPSRPCNPCLDATKACNLNENCKRQRSNYISTCTRAQAQGQTHTQDGCSRKRCHKALRQFFERVDSQYSYGLLFCACRDQACAERRRQTIVPSCSYQDKSKPNCLQLINTCRLDVNCRSVFGLALLNMIVLSLIQGLDCTRLINYKPASPSFLSSELESIAVEMGFHLLSFGGAVMDSIV</sequence>
<evidence type="ECO:0000313" key="8">
    <source>
        <dbReference type="Proteomes" id="UP000316079"/>
    </source>
</evidence>
<name>A0A553NJJ8_9TELE</name>
<dbReference type="Pfam" id="PF02351">
    <property type="entry name" value="GDNF"/>
    <property type="match status" value="1"/>
</dbReference>
<gene>
    <name evidence="7" type="ORF">DNTS_015186</name>
</gene>
<dbReference type="AlphaFoldDB" id="A0A553NJJ8"/>
<dbReference type="InterPro" id="IPR003438">
    <property type="entry name" value="GDNF_rcpt"/>
</dbReference>
<dbReference type="PRINTS" id="PR01316">
    <property type="entry name" value="GDNFRECEPTOR"/>
</dbReference>
<keyword evidence="4" id="KW-0472">Membrane</keyword>
<keyword evidence="3" id="KW-0732">Signal</keyword>
<reference evidence="7 8" key="1">
    <citation type="journal article" date="2019" name="Sci. Data">
        <title>Hybrid genome assembly and annotation of Danionella translucida.</title>
        <authorList>
            <person name="Kadobianskyi M."/>
            <person name="Schulze L."/>
            <person name="Schuelke M."/>
            <person name="Judkewitz B."/>
        </authorList>
    </citation>
    <scope>NUCLEOTIDE SEQUENCE [LARGE SCALE GENOMIC DNA]</scope>
    <source>
        <strain evidence="7 8">Bolton</strain>
    </source>
</reference>
<evidence type="ECO:0000256" key="3">
    <source>
        <dbReference type="ARBA" id="ARBA00022729"/>
    </source>
</evidence>
<accession>A0A553NJJ8</accession>
<dbReference type="EMBL" id="SRMA01026904">
    <property type="protein sequence ID" value="TRY65577.1"/>
    <property type="molecule type" value="Genomic_DNA"/>
</dbReference>
<dbReference type="Proteomes" id="UP000316079">
    <property type="component" value="Unassembled WGS sequence"/>
</dbReference>
<evidence type="ECO:0000256" key="5">
    <source>
        <dbReference type="ARBA" id="ARBA00023180"/>
    </source>
</evidence>
<evidence type="ECO:0000256" key="4">
    <source>
        <dbReference type="ARBA" id="ARBA00023136"/>
    </source>
</evidence>
<keyword evidence="5" id="KW-0325">Glycoprotein</keyword>
<dbReference type="InterPro" id="IPR016017">
    <property type="entry name" value="GDNF/GAS1"/>
</dbReference>
<keyword evidence="8" id="KW-1185">Reference proteome</keyword>
<dbReference type="SMART" id="SM00907">
    <property type="entry name" value="GDNF"/>
    <property type="match status" value="1"/>
</dbReference>
<protein>
    <recommendedName>
        <fullName evidence="6">GDNF/GAS1 domain-containing protein</fullName>
    </recommendedName>
</protein>
<dbReference type="GO" id="GO:0009897">
    <property type="term" value="C:external side of plasma membrane"/>
    <property type="evidence" value="ECO:0007669"/>
    <property type="project" value="TreeGrafter"/>
</dbReference>
<dbReference type="GO" id="GO:0038023">
    <property type="term" value="F:signaling receptor activity"/>
    <property type="evidence" value="ECO:0007669"/>
    <property type="project" value="InterPro"/>
</dbReference>
<evidence type="ECO:0000259" key="6">
    <source>
        <dbReference type="SMART" id="SM00907"/>
    </source>
</evidence>
<dbReference type="GO" id="GO:0043235">
    <property type="term" value="C:receptor complex"/>
    <property type="evidence" value="ECO:0007669"/>
    <property type="project" value="TreeGrafter"/>
</dbReference>